<evidence type="ECO:0000259" key="10">
    <source>
        <dbReference type="PROSITE" id="PS50850"/>
    </source>
</evidence>
<name>A0ABW0Z4X7_9ACTN</name>
<feature type="transmembrane region" description="Helical" evidence="9">
    <location>
        <begin position="12"/>
        <end position="34"/>
    </location>
</feature>
<feature type="transmembrane region" description="Helical" evidence="9">
    <location>
        <begin position="445"/>
        <end position="467"/>
    </location>
</feature>
<dbReference type="Proteomes" id="UP001596083">
    <property type="component" value="Unassembled WGS sequence"/>
</dbReference>
<comment type="subcellular location">
    <subcellularLocation>
        <location evidence="1">Cell membrane</location>
        <topology evidence="1">Multi-pass membrane protein</topology>
    </subcellularLocation>
</comment>
<feature type="transmembrane region" description="Helical" evidence="9">
    <location>
        <begin position="114"/>
        <end position="132"/>
    </location>
</feature>
<dbReference type="Gene3D" id="1.20.1250.20">
    <property type="entry name" value="MFS general substrate transporter like domains"/>
    <property type="match status" value="1"/>
</dbReference>
<dbReference type="RefSeq" id="WP_390318644.1">
    <property type="nucleotide sequence ID" value="NZ_JBHSPB010000014.1"/>
</dbReference>
<keyword evidence="6 9" id="KW-1133">Transmembrane helix</keyword>
<dbReference type="InterPro" id="IPR011701">
    <property type="entry name" value="MFS"/>
</dbReference>
<dbReference type="InterPro" id="IPR020846">
    <property type="entry name" value="MFS_dom"/>
</dbReference>
<comment type="caution">
    <text evidence="11">The sequence shown here is derived from an EMBL/GenBank/DDBJ whole genome shotgun (WGS) entry which is preliminary data.</text>
</comment>
<dbReference type="InterPro" id="IPR036259">
    <property type="entry name" value="MFS_trans_sf"/>
</dbReference>
<feature type="transmembrane region" description="Helical" evidence="9">
    <location>
        <begin position="139"/>
        <end position="163"/>
    </location>
</feature>
<keyword evidence="8" id="KW-0046">Antibiotic resistance</keyword>
<evidence type="ECO:0000313" key="11">
    <source>
        <dbReference type="EMBL" id="MFC5722872.1"/>
    </source>
</evidence>
<evidence type="ECO:0000256" key="3">
    <source>
        <dbReference type="ARBA" id="ARBA00022448"/>
    </source>
</evidence>
<feature type="transmembrane region" description="Helical" evidence="9">
    <location>
        <begin position="273"/>
        <end position="295"/>
    </location>
</feature>
<reference evidence="12" key="1">
    <citation type="journal article" date="2019" name="Int. J. Syst. Evol. Microbiol.">
        <title>The Global Catalogue of Microorganisms (GCM) 10K type strain sequencing project: providing services to taxonomists for standard genome sequencing and annotation.</title>
        <authorList>
            <consortium name="The Broad Institute Genomics Platform"/>
            <consortium name="The Broad Institute Genome Sequencing Center for Infectious Disease"/>
            <person name="Wu L."/>
            <person name="Ma J."/>
        </authorList>
    </citation>
    <scope>NUCLEOTIDE SEQUENCE [LARGE SCALE GENOMIC DNA]</scope>
    <source>
        <strain evidence="12">CGMCC 4.7304</strain>
    </source>
</reference>
<dbReference type="EMBL" id="JBHSPB010000014">
    <property type="protein sequence ID" value="MFC5722872.1"/>
    <property type="molecule type" value="Genomic_DNA"/>
</dbReference>
<evidence type="ECO:0000256" key="9">
    <source>
        <dbReference type="SAM" id="Phobius"/>
    </source>
</evidence>
<keyword evidence="4" id="KW-1003">Cell membrane</keyword>
<feature type="transmembrane region" description="Helical" evidence="9">
    <location>
        <begin position="54"/>
        <end position="74"/>
    </location>
</feature>
<keyword evidence="7 9" id="KW-0472">Membrane</keyword>
<keyword evidence="5 9" id="KW-0812">Transmembrane</keyword>
<evidence type="ECO:0000256" key="8">
    <source>
        <dbReference type="ARBA" id="ARBA00023251"/>
    </source>
</evidence>
<feature type="transmembrane region" description="Helical" evidence="9">
    <location>
        <begin position="404"/>
        <end position="425"/>
    </location>
</feature>
<keyword evidence="12" id="KW-1185">Reference proteome</keyword>
<dbReference type="PANTHER" id="PTHR42718">
    <property type="entry name" value="MAJOR FACILITATOR SUPERFAMILY MULTIDRUG TRANSPORTER MFSC"/>
    <property type="match status" value="1"/>
</dbReference>
<feature type="transmembrane region" description="Helical" evidence="9">
    <location>
        <begin position="307"/>
        <end position="324"/>
    </location>
</feature>
<accession>A0ABW0Z4X7</accession>
<evidence type="ECO:0000256" key="1">
    <source>
        <dbReference type="ARBA" id="ARBA00004651"/>
    </source>
</evidence>
<feature type="transmembrane region" description="Helical" evidence="9">
    <location>
        <begin position="368"/>
        <end position="392"/>
    </location>
</feature>
<feature type="transmembrane region" description="Helical" evidence="9">
    <location>
        <begin position="336"/>
        <end position="356"/>
    </location>
</feature>
<evidence type="ECO:0000313" key="12">
    <source>
        <dbReference type="Proteomes" id="UP001596083"/>
    </source>
</evidence>
<evidence type="ECO:0000256" key="6">
    <source>
        <dbReference type="ARBA" id="ARBA00022989"/>
    </source>
</evidence>
<dbReference type="CDD" id="cd17321">
    <property type="entry name" value="MFS_MMR_MDR_like"/>
    <property type="match status" value="1"/>
</dbReference>
<protein>
    <submittedName>
        <fullName evidence="11">MFS transporter</fullName>
    </submittedName>
</protein>
<feature type="transmembrane region" description="Helical" evidence="9">
    <location>
        <begin position="169"/>
        <end position="191"/>
    </location>
</feature>
<comment type="similarity">
    <text evidence="2">Belongs to the major facilitator superfamily. EmrB family.</text>
</comment>
<dbReference type="SUPFAM" id="SSF103473">
    <property type="entry name" value="MFS general substrate transporter"/>
    <property type="match status" value="1"/>
</dbReference>
<keyword evidence="3" id="KW-0813">Transport</keyword>
<dbReference type="Pfam" id="PF07690">
    <property type="entry name" value="MFS_1"/>
    <property type="match status" value="1"/>
</dbReference>
<proteinExistence type="inferred from homology"/>
<dbReference type="PANTHER" id="PTHR42718:SF9">
    <property type="entry name" value="MAJOR FACILITATOR SUPERFAMILY MULTIDRUG TRANSPORTER MFSC"/>
    <property type="match status" value="1"/>
</dbReference>
<dbReference type="NCBIfam" id="TIGR00711">
    <property type="entry name" value="efflux_EmrB"/>
    <property type="match status" value="1"/>
</dbReference>
<gene>
    <name evidence="11" type="ORF">ACFP1Z_22150</name>
</gene>
<feature type="transmembrane region" description="Helical" evidence="9">
    <location>
        <begin position="229"/>
        <end position="252"/>
    </location>
</feature>
<organism evidence="11 12">
    <name type="scientific">Streptomyces gamaensis</name>
    <dbReference type="NCBI Taxonomy" id="1763542"/>
    <lineage>
        <taxon>Bacteria</taxon>
        <taxon>Bacillati</taxon>
        <taxon>Actinomycetota</taxon>
        <taxon>Actinomycetes</taxon>
        <taxon>Kitasatosporales</taxon>
        <taxon>Streptomycetaceae</taxon>
        <taxon>Streptomyces</taxon>
    </lineage>
</organism>
<evidence type="ECO:0000256" key="4">
    <source>
        <dbReference type="ARBA" id="ARBA00022475"/>
    </source>
</evidence>
<dbReference type="PRINTS" id="PR01036">
    <property type="entry name" value="TCRTETB"/>
</dbReference>
<evidence type="ECO:0000256" key="7">
    <source>
        <dbReference type="ARBA" id="ARBA00023136"/>
    </source>
</evidence>
<dbReference type="PROSITE" id="PS50850">
    <property type="entry name" value="MFS"/>
    <property type="match status" value="1"/>
</dbReference>
<feature type="transmembrane region" description="Helical" evidence="9">
    <location>
        <begin position="203"/>
        <end position="223"/>
    </location>
</feature>
<evidence type="ECO:0000256" key="2">
    <source>
        <dbReference type="ARBA" id="ARBA00008537"/>
    </source>
</evidence>
<evidence type="ECO:0000256" key="5">
    <source>
        <dbReference type="ARBA" id="ARBA00022692"/>
    </source>
</evidence>
<dbReference type="InterPro" id="IPR004638">
    <property type="entry name" value="EmrB-like"/>
</dbReference>
<sequence>MSKERTTPTERGAWLAVLVLAGGLFAAVVSTTVVSVALPSIGRSLHAGPSQLQWIVDAYVLVYASLLVAGGVLGDRRGRKGLFMLGVAVFGAGSLLTGLATGTPLLLAGRVVQGIGPALLVPGSLTVIRAVFDDPRKRAVAIGLWSTSSGLALAVGPVLGGLIVDALGWRWVFLLNVPLSVLLVLLAARFIPRVPRVAARSRFDWAGAALSTAAVAAVAYATIEGRERGWGSTAIVAALAAGVAALTAFVLWERRRTEPLVDVRLFKRPAFTIANTAALVVFFSFVGAIVYFSVYFQQVQGRSPIEAGLDVAPIGVAFALAAQVSGRLVARIGARVPMLLGLLLSGAATLGLLRLGTDTGIGAIWWDFALAGAGIGLCLTPMTATAVAAVGAERAGMASAVHNALRQLGQVLGVAVLGALVYARTSAQGGGRRLGVAQQAAFVDGLHHAVWVCGLALLAAAVLAAFLPKVRPAAAPPAKAAVPVAAARG</sequence>
<feature type="transmembrane region" description="Helical" evidence="9">
    <location>
        <begin position="81"/>
        <end position="102"/>
    </location>
</feature>
<dbReference type="Gene3D" id="1.20.1720.10">
    <property type="entry name" value="Multidrug resistance protein D"/>
    <property type="match status" value="1"/>
</dbReference>
<feature type="domain" description="Major facilitator superfamily (MFS) profile" evidence="10">
    <location>
        <begin position="16"/>
        <end position="472"/>
    </location>
</feature>